<dbReference type="SUPFAM" id="SSF53901">
    <property type="entry name" value="Thiolase-like"/>
    <property type="match status" value="2"/>
</dbReference>
<evidence type="ECO:0000313" key="16">
    <source>
        <dbReference type="Proteomes" id="UP000001784"/>
    </source>
</evidence>
<dbReference type="SMART" id="SM00825">
    <property type="entry name" value="PKS_KS"/>
    <property type="match status" value="1"/>
</dbReference>
<evidence type="ECO:0000259" key="14">
    <source>
        <dbReference type="PROSITE" id="PS52004"/>
    </source>
</evidence>
<evidence type="ECO:0000256" key="10">
    <source>
        <dbReference type="ARBA" id="ARBA00023315"/>
    </source>
</evidence>
<evidence type="ECO:0000256" key="1">
    <source>
        <dbReference type="ARBA" id="ARBA00005194"/>
    </source>
</evidence>
<evidence type="ECO:0000256" key="11">
    <source>
        <dbReference type="PIRNR" id="PIRNR000447"/>
    </source>
</evidence>
<keyword evidence="16" id="KW-1185">Reference proteome</keyword>
<dbReference type="Proteomes" id="UP000001784">
    <property type="component" value="Chromosome"/>
</dbReference>
<dbReference type="eggNOG" id="COG0304">
    <property type="taxonomic scope" value="Bacteria"/>
</dbReference>
<accession>A0LI14</accession>
<feature type="domain" description="Ketosynthase family 3 (KS3)" evidence="14">
    <location>
        <begin position="6"/>
        <end position="414"/>
    </location>
</feature>
<comment type="function">
    <text evidence="11">Involved in the type II fatty acid elongation cycle. Catalyzes the elongation of a wide range of acyl-ACP by the addition of two carbons from malonyl-ACP to an acyl acceptor. Can efficiently catalyze the conversion of palmitoleoyl-ACP (cis-hexadec-9-enoyl-ACP) to cis-vaccenoyl-ACP (cis-octadec-11-enoyl-ACP), an essential step in the thermal regulation of fatty acid composition.</text>
</comment>
<dbReference type="InterPro" id="IPR018201">
    <property type="entry name" value="Ketoacyl_synth_AS"/>
</dbReference>
<comment type="pathway">
    <text evidence="1 11">Lipid metabolism; fatty acid biosynthesis.</text>
</comment>
<dbReference type="InterPro" id="IPR000794">
    <property type="entry name" value="Beta-ketoacyl_synthase"/>
</dbReference>
<dbReference type="CDD" id="cd00834">
    <property type="entry name" value="KAS_I_II"/>
    <property type="match status" value="1"/>
</dbReference>
<dbReference type="NCBIfam" id="TIGR03150">
    <property type="entry name" value="fabF"/>
    <property type="match status" value="1"/>
</dbReference>
<dbReference type="EMBL" id="CP000478">
    <property type="protein sequence ID" value="ABK17066.1"/>
    <property type="molecule type" value="Genomic_DNA"/>
</dbReference>
<proteinExistence type="inferred from homology"/>
<evidence type="ECO:0000256" key="2">
    <source>
        <dbReference type="ARBA" id="ARBA00008467"/>
    </source>
</evidence>
<dbReference type="PROSITE" id="PS52004">
    <property type="entry name" value="KS3_2"/>
    <property type="match status" value="1"/>
</dbReference>
<keyword evidence="6 11" id="KW-0808">Transferase</keyword>
<dbReference type="InterPro" id="IPR020841">
    <property type="entry name" value="PKS_Beta-ketoAc_synthase_dom"/>
</dbReference>
<dbReference type="UniPathway" id="UPA00094"/>
<dbReference type="PANTHER" id="PTHR11712">
    <property type="entry name" value="POLYKETIDE SYNTHASE-RELATED"/>
    <property type="match status" value="1"/>
</dbReference>
<dbReference type="KEGG" id="sfu:Sfum_1375"/>
<comment type="catalytic activity">
    <reaction evidence="11">
        <text>(9Z)-hexadecenoyl-[ACP] + malonyl-[ACP] + H(+) = 3-oxo-(11Z)-octadecenoyl-[ACP] + holo-[ACP] + CO2</text>
        <dbReference type="Rhea" id="RHEA:55040"/>
        <dbReference type="Rhea" id="RHEA-COMP:9623"/>
        <dbReference type="Rhea" id="RHEA-COMP:9685"/>
        <dbReference type="Rhea" id="RHEA-COMP:10800"/>
        <dbReference type="Rhea" id="RHEA-COMP:14074"/>
        <dbReference type="ChEBI" id="CHEBI:15378"/>
        <dbReference type="ChEBI" id="CHEBI:16526"/>
        <dbReference type="ChEBI" id="CHEBI:64479"/>
        <dbReference type="ChEBI" id="CHEBI:78449"/>
        <dbReference type="ChEBI" id="CHEBI:83989"/>
        <dbReference type="ChEBI" id="CHEBI:138538"/>
        <dbReference type="EC" id="2.3.1.179"/>
    </reaction>
</comment>
<dbReference type="Pfam" id="PF00109">
    <property type="entry name" value="ketoacyl-synt"/>
    <property type="match status" value="1"/>
</dbReference>
<dbReference type="InterPro" id="IPR014030">
    <property type="entry name" value="Ketoacyl_synth_N"/>
</dbReference>
<dbReference type="InterPro" id="IPR016039">
    <property type="entry name" value="Thiolase-like"/>
</dbReference>
<dbReference type="Gene3D" id="3.40.47.10">
    <property type="match status" value="1"/>
</dbReference>
<dbReference type="GO" id="GO:0004315">
    <property type="term" value="F:3-oxoacyl-[acyl-carrier-protein] synthase activity"/>
    <property type="evidence" value="ECO:0007669"/>
    <property type="project" value="UniProtKB-UniRule"/>
</dbReference>
<gene>
    <name evidence="15" type="ordered locus">Sfum_1375</name>
</gene>
<reference evidence="15 16" key="1">
    <citation type="submission" date="2006-10" db="EMBL/GenBank/DDBJ databases">
        <title>Complete sequence of Syntrophobacter fumaroxidans MPOB.</title>
        <authorList>
            <consortium name="US DOE Joint Genome Institute"/>
            <person name="Copeland A."/>
            <person name="Lucas S."/>
            <person name="Lapidus A."/>
            <person name="Barry K."/>
            <person name="Detter J.C."/>
            <person name="Glavina del Rio T."/>
            <person name="Hammon N."/>
            <person name="Israni S."/>
            <person name="Pitluck S."/>
            <person name="Goltsman E.G."/>
            <person name="Martinez M."/>
            <person name="Schmutz J."/>
            <person name="Larimer F."/>
            <person name="Land M."/>
            <person name="Hauser L."/>
            <person name="Kyrpides N."/>
            <person name="Kim E."/>
            <person name="Boone D.R."/>
            <person name="Brockman F."/>
            <person name="Culley D."/>
            <person name="Ferry J."/>
            <person name="Gunsalus R."/>
            <person name="McInerney M.J."/>
            <person name="Morrison M."/>
            <person name="Plugge C."/>
            <person name="Rohlin L."/>
            <person name="Scholten J."/>
            <person name="Sieber J."/>
            <person name="Stams A.J.M."/>
            <person name="Worm P."/>
            <person name="Henstra A.M."/>
            <person name="Richardson P."/>
        </authorList>
    </citation>
    <scope>NUCLEOTIDE SEQUENCE [LARGE SCALE GENOMIC DNA]</scope>
    <source>
        <strain evidence="16">DSM 10017 / MPOB</strain>
    </source>
</reference>
<name>A0LI14_SYNFM</name>
<comment type="catalytic activity">
    <reaction evidence="11">
        <text>a fatty acyl-[ACP] + malonyl-[ACP] + H(+) = a 3-oxoacyl-[ACP] + holo-[ACP] + CO2</text>
        <dbReference type="Rhea" id="RHEA:22836"/>
        <dbReference type="Rhea" id="RHEA-COMP:9623"/>
        <dbReference type="Rhea" id="RHEA-COMP:9685"/>
        <dbReference type="Rhea" id="RHEA-COMP:9916"/>
        <dbReference type="Rhea" id="RHEA-COMP:14125"/>
        <dbReference type="ChEBI" id="CHEBI:15378"/>
        <dbReference type="ChEBI" id="CHEBI:16526"/>
        <dbReference type="ChEBI" id="CHEBI:64479"/>
        <dbReference type="ChEBI" id="CHEBI:78449"/>
        <dbReference type="ChEBI" id="CHEBI:78776"/>
        <dbReference type="ChEBI" id="CHEBI:138651"/>
    </reaction>
</comment>
<dbReference type="InterPro" id="IPR017568">
    <property type="entry name" value="3-oxoacyl-ACP_synth-2"/>
</dbReference>
<keyword evidence="5 11" id="KW-0444">Lipid biosynthesis</keyword>
<evidence type="ECO:0000256" key="13">
    <source>
        <dbReference type="RuleBase" id="RU003694"/>
    </source>
</evidence>
<evidence type="ECO:0000256" key="6">
    <source>
        <dbReference type="ARBA" id="ARBA00022679"/>
    </source>
</evidence>
<dbReference type="GO" id="GO:0005829">
    <property type="term" value="C:cytosol"/>
    <property type="evidence" value="ECO:0007669"/>
    <property type="project" value="TreeGrafter"/>
</dbReference>
<evidence type="ECO:0000256" key="12">
    <source>
        <dbReference type="PIRSR" id="PIRSR000447-1"/>
    </source>
</evidence>
<dbReference type="AlphaFoldDB" id="A0LI14"/>
<dbReference type="InterPro" id="IPR014031">
    <property type="entry name" value="Ketoacyl_synth_C"/>
</dbReference>
<dbReference type="FunFam" id="3.40.47.10:FF:000009">
    <property type="entry name" value="3-oxoacyl-[acyl-carrier-protein] synthase 2"/>
    <property type="match status" value="1"/>
</dbReference>
<dbReference type="FunCoup" id="A0LI14">
    <property type="interactions" value="560"/>
</dbReference>
<dbReference type="EC" id="2.3.1.179" evidence="3 11"/>
<evidence type="ECO:0000256" key="9">
    <source>
        <dbReference type="ARBA" id="ARBA00023160"/>
    </source>
</evidence>
<protein>
    <recommendedName>
        <fullName evidence="4 11">3-oxoacyl-[acyl-carrier-protein] synthase 2</fullName>
        <ecNumber evidence="3 11">2.3.1.179</ecNumber>
    </recommendedName>
</protein>
<comment type="similarity">
    <text evidence="2 11 13">Belongs to the thiolase-like superfamily. Beta-ketoacyl-ACP synthases family.</text>
</comment>
<sequence length="418" mass="44466">MESRKNRRVVITGIGLVSPLGVGIEENWTNLIQGKSGIRAITGFDASAYATRIAGEVKNFHPEDFIPKKELRKMDPFLKLCLGASRLAFEDGGFEIPPELAHRAGVVMGCGLGGLLTLEESHKVLLDLGPRKVSPFFIPMLIGNMAPGLISIYHGAKGPNLSIQTACAAGTHAVGEAFHMVRSGISDIMITGGVESTVTSLCVAGFNAMRALSTRNDEPEKASRPFDRDRDGFVLGEGSAVLILQELEMALARGARIYAEVIGFGATGDAFHMAAPAPNGEGAARCMQMALDDAGIEPSAVDYINAHGTSTDLNDKYETQAIKTIFEAHASKLAVSSTKSMTGHLLGAAGGVEAAYTALTLERQIMPPTINYENPDPDCDLDYVPNQARPGHIEVAMSNSFGFGGTNGTLVFRRWTGK</sequence>
<evidence type="ECO:0000313" key="15">
    <source>
        <dbReference type="EMBL" id="ABK17066.1"/>
    </source>
</evidence>
<keyword evidence="8" id="KW-0443">Lipid metabolism</keyword>
<keyword evidence="7" id="KW-0276">Fatty acid metabolism</keyword>
<evidence type="ECO:0000256" key="5">
    <source>
        <dbReference type="ARBA" id="ARBA00022516"/>
    </source>
</evidence>
<dbReference type="PANTHER" id="PTHR11712:SF336">
    <property type="entry name" value="3-OXOACYL-[ACYL-CARRIER-PROTEIN] SYNTHASE, MITOCHONDRIAL"/>
    <property type="match status" value="1"/>
</dbReference>
<dbReference type="GO" id="GO:0006633">
    <property type="term" value="P:fatty acid biosynthetic process"/>
    <property type="evidence" value="ECO:0007669"/>
    <property type="project" value="UniProtKB-UniRule"/>
</dbReference>
<evidence type="ECO:0000256" key="8">
    <source>
        <dbReference type="ARBA" id="ARBA00023098"/>
    </source>
</evidence>
<dbReference type="HOGENOM" id="CLU_000022_69_2_7"/>
<evidence type="ECO:0000256" key="3">
    <source>
        <dbReference type="ARBA" id="ARBA00012356"/>
    </source>
</evidence>
<keyword evidence="10 11" id="KW-0012">Acyltransferase</keyword>
<organism evidence="15 16">
    <name type="scientific">Syntrophobacter fumaroxidans (strain DSM 10017 / MPOB)</name>
    <dbReference type="NCBI Taxonomy" id="335543"/>
    <lineage>
        <taxon>Bacteria</taxon>
        <taxon>Pseudomonadati</taxon>
        <taxon>Thermodesulfobacteriota</taxon>
        <taxon>Syntrophobacteria</taxon>
        <taxon>Syntrophobacterales</taxon>
        <taxon>Syntrophobacteraceae</taxon>
        <taxon>Syntrophobacter</taxon>
    </lineage>
</organism>
<dbReference type="PROSITE" id="PS00606">
    <property type="entry name" value="KS3_1"/>
    <property type="match status" value="1"/>
</dbReference>
<dbReference type="PIRSF" id="PIRSF000447">
    <property type="entry name" value="KAS_II"/>
    <property type="match status" value="1"/>
</dbReference>
<dbReference type="OrthoDB" id="9808669at2"/>
<dbReference type="InParanoid" id="A0LI14"/>
<dbReference type="NCBIfam" id="NF005589">
    <property type="entry name" value="PRK07314.1"/>
    <property type="match status" value="1"/>
</dbReference>
<dbReference type="Pfam" id="PF02801">
    <property type="entry name" value="Ketoacyl-synt_C"/>
    <property type="match status" value="1"/>
</dbReference>
<keyword evidence="9 11" id="KW-0275">Fatty acid biosynthesis</keyword>
<dbReference type="RefSeq" id="WP_011698237.1">
    <property type="nucleotide sequence ID" value="NC_008554.1"/>
</dbReference>
<dbReference type="NCBIfam" id="NF004970">
    <property type="entry name" value="PRK06333.1"/>
    <property type="match status" value="1"/>
</dbReference>
<evidence type="ECO:0000256" key="4">
    <source>
        <dbReference type="ARBA" id="ARBA00014657"/>
    </source>
</evidence>
<evidence type="ECO:0000256" key="7">
    <source>
        <dbReference type="ARBA" id="ARBA00022832"/>
    </source>
</evidence>
<feature type="active site" description="For beta-ketoacyl synthase activity" evidence="12">
    <location>
        <position position="167"/>
    </location>
</feature>
<dbReference type="STRING" id="335543.Sfum_1375"/>